<organism evidence="3 4">
    <name type="scientific">Phytophthora fragariaefolia</name>
    <dbReference type="NCBI Taxonomy" id="1490495"/>
    <lineage>
        <taxon>Eukaryota</taxon>
        <taxon>Sar</taxon>
        <taxon>Stramenopiles</taxon>
        <taxon>Oomycota</taxon>
        <taxon>Peronosporomycetes</taxon>
        <taxon>Peronosporales</taxon>
        <taxon>Peronosporaceae</taxon>
        <taxon>Phytophthora</taxon>
    </lineage>
</organism>
<keyword evidence="4" id="KW-1185">Reference proteome</keyword>
<evidence type="ECO:0000256" key="1">
    <source>
        <dbReference type="SAM" id="Coils"/>
    </source>
</evidence>
<feature type="region of interest" description="Disordered" evidence="2">
    <location>
        <begin position="27"/>
        <end position="48"/>
    </location>
</feature>
<dbReference type="AlphaFoldDB" id="A0A9W6XBW2"/>
<feature type="region of interest" description="Disordered" evidence="2">
    <location>
        <begin position="147"/>
        <end position="209"/>
    </location>
</feature>
<evidence type="ECO:0000313" key="3">
    <source>
        <dbReference type="EMBL" id="GMF35467.1"/>
    </source>
</evidence>
<sequence>MAELIEKIGRFFAEQEAQIQHSLTQVVQGPPPLSRPSPPVHKVSAHVHSHPPHFGVASPGSNTAQNPPRSYSLARRHLSFKPNEENSATFSQRSENDIDQLLGELQHQSRNHDSSISSPSMTMRTTERVLPREDIWSHRLSGDVVSWASTPSPASTGSTTSLSVKDQDTPERQRKPRPPQQKPRKHLRKKKSGSIKRSGNQEDDQTNPKQFAQDNAEKVAAALVLAQERVKRMQQEKLQLDRQREHERQEAALRLQEQMLKIEAVRARSFRYSSASAMTTMRSSLSNSEYDHDTESVWTADTNDMMGHHKQPSDFMVDLEARLRDKVR</sequence>
<dbReference type="Proteomes" id="UP001165121">
    <property type="component" value="Unassembled WGS sequence"/>
</dbReference>
<name>A0A9W6XBW2_9STRA</name>
<feature type="coiled-coil region" evidence="1">
    <location>
        <begin position="216"/>
        <end position="250"/>
    </location>
</feature>
<evidence type="ECO:0000256" key="2">
    <source>
        <dbReference type="SAM" id="MobiDB-lite"/>
    </source>
</evidence>
<keyword evidence="1" id="KW-0175">Coiled coil</keyword>
<dbReference type="OrthoDB" id="122628at2759"/>
<dbReference type="EMBL" id="BSXT01000872">
    <property type="protein sequence ID" value="GMF35467.1"/>
    <property type="molecule type" value="Genomic_DNA"/>
</dbReference>
<gene>
    <name evidence="3" type="ORF">Pfra01_000939600</name>
</gene>
<evidence type="ECO:0000313" key="4">
    <source>
        <dbReference type="Proteomes" id="UP001165121"/>
    </source>
</evidence>
<feature type="compositionally biased region" description="Pro residues" evidence="2">
    <location>
        <begin position="29"/>
        <end position="39"/>
    </location>
</feature>
<feature type="compositionally biased region" description="Low complexity" evidence="2">
    <location>
        <begin position="147"/>
        <end position="163"/>
    </location>
</feature>
<protein>
    <submittedName>
        <fullName evidence="3">Unnamed protein product</fullName>
    </submittedName>
</protein>
<comment type="caution">
    <text evidence="3">The sequence shown here is derived from an EMBL/GenBank/DDBJ whole genome shotgun (WGS) entry which is preliminary data.</text>
</comment>
<reference evidence="3" key="1">
    <citation type="submission" date="2023-04" db="EMBL/GenBank/DDBJ databases">
        <title>Phytophthora fragariaefolia NBRC 109709.</title>
        <authorList>
            <person name="Ichikawa N."/>
            <person name="Sato H."/>
            <person name="Tonouchi N."/>
        </authorList>
    </citation>
    <scope>NUCLEOTIDE SEQUENCE</scope>
    <source>
        <strain evidence="3">NBRC 109709</strain>
    </source>
</reference>
<feature type="compositionally biased region" description="Basic residues" evidence="2">
    <location>
        <begin position="174"/>
        <end position="194"/>
    </location>
</feature>
<proteinExistence type="predicted"/>
<accession>A0A9W6XBW2</accession>